<keyword evidence="3" id="KW-1185">Reference proteome</keyword>
<dbReference type="Pfam" id="PF04307">
    <property type="entry name" value="YdjM"/>
    <property type="match status" value="1"/>
</dbReference>
<evidence type="ECO:0000313" key="2">
    <source>
        <dbReference type="EMBL" id="KTD74088.1"/>
    </source>
</evidence>
<protein>
    <submittedName>
        <fullName evidence="2">Integral membrane protein</fullName>
    </submittedName>
</protein>
<dbReference type="PANTHER" id="PTHR40031">
    <property type="entry name" value="HYPOTHETICAL MEMBRANE SPANNING PROTEIN"/>
    <property type="match status" value="1"/>
</dbReference>
<dbReference type="InterPro" id="IPR053170">
    <property type="entry name" value="Transcription_regulator"/>
</dbReference>
<feature type="transmembrane region" description="Helical" evidence="1">
    <location>
        <begin position="92"/>
        <end position="118"/>
    </location>
</feature>
<feature type="transmembrane region" description="Helical" evidence="1">
    <location>
        <begin position="59"/>
        <end position="80"/>
    </location>
</feature>
<dbReference type="RefSeq" id="WP_058521069.1">
    <property type="nucleotide sequence ID" value="NZ_CAAAIP010000007.1"/>
</dbReference>
<keyword evidence="1" id="KW-0812">Transmembrane</keyword>
<proteinExistence type="predicted"/>
<dbReference type="EMBL" id="LNZA01000001">
    <property type="protein sequence ID" value="KTD74088.1"/>
    <property type="molecule type" value="Genomic_DNA"/>
</dbReference>
<dbReference type="InterPro" id="IPR007404">
    <property type="entry name" value="YdjM-like"/>
</dbReference>
<feature type="transmembrane region" description="Helical" evidence="1">
    <location>
        <begin position="130"/>
        <end position="149"/>
    </location>
</feature>
<dbReference type="PANTHER" id="PTHR40031:SF1">
    <property type="entry name" value="MEMBRANE-BOUND METAL-DEPENDENT HYDROLASE"/>
    <property type="match status" value="1"/>
</dbReference>
<organism evidence="2 3">
    <name type="scientific">Legionella tucsonensis</name>
    <dbReference type="NCBI Taxonomy" id="40335"/>
    <lineage>
        <taxon>Bacteria</taxon>
        <taxon>Pseudomonadati</taxon>
        <taxon>Pseudomonadota</taxon>
        <taxon>Gammaproteobacteria</taxon>
        <taxon>Legionellales</taxon>
        <taxon>Legionellaceae</taxon>
        <taxon>Legionella</taxon>
    </lineage>
</organism>
<dbReference type="Proteomes" id="UP000054693">
    <property type="component" value="Unassembled WGS sequence"/>
</dbReference>
<name>A0A0W0ZYA6_9GAMM</name>
<evidence type="ECO:0000256" key="1">
    <source>
        <dbReference type="SAM" id="Phobius"/>
    </source>
</evidence>
<evidence type="ECO:0000313" key="3">
    <source>
        <dbReference type="Proteomes" id="UP000054693"/>
    </source>
</evidence>
<dbReference type="STRING" id="40335.Ltuc_1935"/>
<keyword evidence="1" id="KW-1133">Transmembrane helix</keyword>
<reference evidence="2 3" key="1">
    <citation type="submission" date="2015-11" db="EMBL/GenBank/DDBJ databases">
        <title>Genomic analysis of 38 Legionella species identifies large and diverse effector repertoires.</title>
        <authorList>
            <person name="Burstein D."/>
            <person name="Amaro F."/>
            <person name="Zusman T."/>
            <person name="Lifshitz Z."/>
            <person name="Cohen O."/>
            <person name="Gilbert J.A."/>
            <person name="Pupko T."/>
            <person name="Shuman H.A."/>
            <person name="Segal G."/>
        </authorList>
    </citation>
    <scope>NUCLEOTIDE SEQUENCE [LARGE SCALE GENOMIC DNA]</scope>
    <source>
        <strain evidence="2 3">ATCC 49180</strain>
    </source>
</reference>
<dbReference type="AlphaFoldDB" id="A0A0W0ZYA6"/>
<accession>A0A0W0ZYA6</accession>
<dbReference type="PATRIC" id="fig|40335.7.peg.2059"/>
<feature type="transmembrane region" description="Helical" evidence="1">
    <location>
        <begin position="156"/>
        <end position="174"/>
    </location>
</feature>
<keyword evidence="1" id="KW-0472">Membrane</keyword>
<sequence length="331" mass="37575">MDPVTHAVLGAACSQAVLYKQDKQNAWLVGGLAALAPDLDIFIRASGNPMLFFLYHRHFTHSLIFIPIGALIVTLALLIFKRFRINWKYTFFAALIGYATHGLLDACTTYGTVLFWPFSDTRVSWDIVSIIDPFVTVPLCLGVVSTLVFNKRKPVIIALILVSSFMLFNIVQHYRAITVVHDELAKLQLNVKKVGVFPKFLSSTLWRGIALADNRLYVIDASAPLFKKSSTQFMRSFPHFSSQELPDYVKDSPSLLRDFIIFNWFTDNYLIFVNNKPLLLADGRFLIDANATIALWGIQFLPNQLHVNELNSIHIENYKFSKNHELPASNY</sequence>
<comment type="caution">
    <text evidence="2">The sequence shown here is derived from an EMBL/GenBank/DDBJ whole genome shotgun (WGS) entry which is preliminary data.</text>
</comment>
<dbReference type="OrthoDB" id="9781927at2"/>
<gene>
    <name evidence="2" type="ORF">Ltuc_1935</name>
</gene>